<dbReference type="InterPro" id="IPR004088">
    <property type="entry name" value="KH_dom_type_1"/>
</dbReference>
<dbReference type="CDD" id="cd22408">
    <property type="entry name" value="KH-I_Vigilin_rpt4"/>
    <property type="match status" value="1"/>
</dbReference>
<evidence type="ECO:0000256" key="7">
    <source>
        <dbReference type="SAM" id="MobiDB-lite"/>
    </source>
</evidence>
<feature type="compositionally biased region" description="Low complexity" evidence="7">
    <location>
        <begin position="64"/>
        <end position="81"/>
    </location>
</feature>
<comment type="caution">
    <text evidence="9">The sequence shown here is derived from an EMBL/GenBank/DDBJ whole genome shotgun (WGS) entry which is preliminary data.</text>
</comment>
<feature type="domain" description="K Homology" evidence="8">
    <location>
        <begin position="789"/>
        <end position="869"/>
    </location>
</feature>
<feature type="domain" description="K Homology" evidence="8">
    <location>
        <begin position="121"/>
        <end position="195"/>
    </location>
</feature>
<dbReference type="AlphaFoldDB" id="A0A9N8Z4N3"/>
<dbReference type="InterPro" id="IPR036612">
    <property type="entry name" value="KH_dom_type_1_sf"/>
</dbReference>
<evidence type="ECO:0000256" key="2">
    <source>
        <dbReference type="ARBA" id="ARBA00022490"/>
    </source>
</evidence>
<reference evidence="9" key="1">
    <citation type="submission" date="2021-06" db="EMBL/GenBank/DDBJ databases">
        <authorList>
            <person name="Kallberg Y."/>
            <person name="Tangrot J."/>
            <person name="Rosling A."/>
        </authorList>
    </citation>
    <scope>NUCLEOTIDE SEQUENCE</scope>
    <source>
        <strain evidence="9">CL551</strain>
    </source>
</reference>
<evidence type="ECO:0000256" key="4">
    <source>
        <dbReference type="ARBA" id="ARBA00022884"/>
    </source>
</evidence>
<dbReference type="PANTHER" id="PTHR10627:SF31">
    <property type="entry name" value="DODECA-SATELLITE-BINDING PROTEIN 1, ISOFORM A"/>
    <property type="match status" value="1"/>
</dbReference>
<dbReference type="PROSITE" id="PS50084">
    <property type="entry name" value="KH_TYPE_1"/>
    <property type="match status" value="11"/>
</dbReference>
<feature type="domain" description="K Homology" evidence="8">
    <location>
        <begin position="282"/>
        <end position="358"/>
    </location>
</feature>
<proteinExistence type="predicted"/>
<comment type="subcellular location">
    <subcellularLocation>
        <location evidence="1">Cytoplasm</location>
    </subcellularLocation>
</comment>
<dbReference type="Gene3D" id="3.30.1370.10">
    <property type="entry name" value="K Homology domain, type 1"/>
    <property type="match status" value="11"/>
</dbReference>
<dbReference type="OrthoDB" id="10027144at2759"/>
<feature type="region of interest" description="Disordered" evidence="7">
    <location>
        <begin position="1"/>
        <end position="22"/>
    </location>
</feature>
<dbReference type="Pfam" id="PF24668">
    <property type="entry name" value="KH_Vigilin"/>
    <property type="match status" value="1"/>
</dbReference>
<feature type="compositionally biased region" description="Polar residues" evidence="7">
    <location>
        <begin position="88"/>
        <end position="98"/>
    </location>
</feature>
<feature type="domain" description="K Homology" evidence="8">
    <location>
        <begin position="523"/>
        <end position="600"/>
    </location>
</feature>
<dbReference type="SUPFAM" id="SSF54791">
    <property type="entry name" value="Eukaryotic type KH-domain (KH-domain type I)"/>
    <property type="match status" value="10"/>
</dbReference>
<evidence type="ECO:0000256" key="3">
    <source>
        <dbReference type="ARBA" id="ARBA00022737"/>
    </source>
</evidence>
<dbReference type="InterPro" id="IPR057778">
    <property type="entry name" value="KH_Vigilin_N"/>
</dbReference>
<gene>
    <name evidence="9" type="ORF">AMORRO_LOCUS1745</name>
</gene>
<dbReference type="InterPro" id="IPR054548">
    <property type="entry name" value="SCP160-like_KH"/>
</dbReference>
<organism evidence="9 10">
    <name type="scientific">Acaulospora morrowiae</name>
    <dbReference type="NCBI Taxonomy" id="94023"/>
    <lineage>
        <taxon>Eukaryota</taxon>
        <taxon>Fungi</taxon>
        <taxon>Fungi incertae sedis</taxon>
        <taxon>Mucoromycota</taxon>
        <taxon>Glomeromycotina</taxon>
        <taxon>Glomeromycetes</taxon>
        <taxon>Diversisporales</taxon>
        <taxon>Acaulosporaceae</taxon>
        <taxon>Acaulospora</taxon>
    </lineage>
</organism>
<keyword evidence="4 5" id="KW-0694">RNA-binding</keyword>
<dbReference type="Pfam" id="PF22952">
    <property type="entry name" value="KH_11"/>
    <property type="match status" value="1"/>
</dbReference>
<feature type="domain" description="K Homology" evidence="8">
    <location>
        <begin position="874"/>
        <end position="949"/>
    </location>
</feature>
<feature type="domain" description="K Homology" evidence="8">
    <location>
        <begin position="1034"/>
        <end position="1117"/>
    </location>
</feature>
<evidence type="ECO:0000313" key="10">
    <source>
        <dbReference type="Proteomes" id="UP000789342"/>
    </source>
</evidence>
<keyword evidence="10" id="KW-1185">Reference proteome</keyword>
<keyword evidence="3" id="KW-0677">Repeat</keyword>
<keyword evidence="2" id="KW-0963">Cytoplasm</keyword>
<dbReference type="Pfam" id="PF00013">
    <property type="entry name" value="KH_1"/>
    <property type="match status" value="11"/>
</dbReference>
<sequence>MATPEHPINISFPEERLDTPLPPSVKLQKAHEEHELLVQNEVTTEIEHPTVRNTAPSYDTDFPSLSSTTASSKSSVWGSRSGAELIRNSGSASAGSTSDNRKQNTEPFTALHSNPAIKKPSIITERLELPASQQLQKREFGNKTTTADIVKRIKDKTNVHIDVSTAQRTGTTTYLIKGKLEDVMRAKRELLDNLAVKIEAIIQVPVSARLVLLGYRGQTLQAITMKTGTRIQLPPRQENSVEEKLESDYDEEEEMMSVKIEGDVKGVSAAKAEIEAIVNDREIRRRITHIERCYFPLIMGARNRQIQRIISETGVKIHFPPYIAIHENGDGHERDSIVVNGEREAVKKAIELIEEIYMDLKSNTRTITVDIPKFQQKYLAGTKGAYLHEILETTGCSLELSPLSDPSDKVTIRGLQNQLMVALQAVMEKAGSIHVEVLDIAHVHKSDQEHVKNVLKYLVNRGKLKKIETDYNIQIISPKGPSLEKGAVLEFVCKVPADAENSNKVNVENARREVTEIIKNLPPGNFAVATIEPHLHRHVIGRKGQNLQRVKETYGVEIIVPDEKDESPDILIVYEGKHEEIPADKKKKEHIKEVLEKAKNELIKAGQDASDFATQTLNIPVKFHRHIIGPRGATLNSITGGIDAPVSVKFGSSRTGAAERSAHAEGKKLDLVLMSNDVVVIKGPTEEVERVVKEINRVVEEAKHHEIMNSYTVEFTFPAQYSAHIIGKGGAQVTKLKENYNVRIDIEGGKNEEKKTTPGESVKVTIMGKKADVEDAKARILDHVDKLQDATVLRIKIPPEHHKSLIGAKGRYVKRLEEKYGVHIHFPKSKDQTEEGELDDDAQKADEVIIKGGKRGANDAKTELLDLLDYEKEHSNSETFTIPAQYLPHIVGRNGSRIIEIKDATFTRIDLGRPESQGEDATNQVVNVSVQGTKGDIVKAKNMILDIVNEFEKQITIIMNIDPQHHRYLIGPGGNRIREIVAKACGTEDKSNQAGIVKFPRPGNSSDEVILKGERDIVEKVKAELERLVEEQSRLKVEIIKIPRSQHPAIIGRGGNQLREIQNRFNVEIRFPASRSYHDTLPASNIGEEVEDDDAVKIIGKPEDIEAAKEEIMSKIQCEHAISVPLKFFKMLSPEGTVSRKLWNEFHVQLECNEMPKENLSKNDYGWHFEKNFDEDDNGEIKFVLKGERSQVGLAEKYLNDFFENEIKFTHTGYMTIPQQYYRHIIGRHGTTIARIRNESGCRIEVPKKNEGDVVFVGSLEGIENARKQMVEVVERAEK</sequence>
<feature type="domain" description="K Homology" evidence="8">
    <location>
        <begin position="709"/>
        <end position="785"/>
    </location>
</feature>
<feature type="region of interest" description="Disordered" evidence="7">
    <location>
        <begin position="49"/>
        <end position="115"/>
    </location>
</feature>
<dbReference type="CDD" id="cd00105">
    <property type="entry name" value="KH-I"/>
    <property type="match status" value="1"/>
</dbReference>
<dbReference type="GO" id="GO:0003729">
    <property type="term" value="F:mRNA binding"/>
    <property type="evidence" value="ECO:0007669"/>
    <property type="project" value="TreeGrafter"/>
</dbReference>
<protein>
    <submittedName>
        <fullName evidence="9">10047_t:CDS:1</fullName>
    </submittedName>
</protein>
<keyword evidence="6" id="KW-0175">Coiled coil</keyword>
<feature type="domain" description="K Homology" evidence="8">
    <location>
        <begin position="363"/>
        <end position="431"/>
    </location>
</feature>
<feature type="domain" description="K Homology" evidence="8">
    <location>
        <begin position="196"/>
        <end position="279"/>
    </location>
</feature>
<accession>A0A9N8Z4N3</accession>
<feature type="domain" description="K Homology" evidence="8">
    <location>
        <begin position="1209"/>
        <end position="1275"/>
    </location>
</feature>
<evidence type="ECO:0000313" key="9">
    <source>
        <dbReference type="EMBL" id="CAG8468568.1"/>
    </source>
</evidence>
<feature type="coiled-coil region" evidence="6">
    <location>
        <begin position="1011"/>
        <end position="1038"/>
    </location>
</feature>
<evidence type="ECO:0000256" key="1">
    <source>
        <dbReference type="ARBA" id="ARBA00004496"/>
    </source>
</evidence>
<dbReference type="PANTHER" id="PTHR10627">
    <property type="entry name" value="SCP160"/>
    <property type="match status" value="1"/>
</dbReference>
<dbReference type="SMART" id="SM00322">
    <property type="entry name" value="KH"/>
    <property type="match status" value="12"/>
</dbReference>
<evidence type="ECO:0000256" key="5">
    <source>
        <dbReference type="PROSITE-ProRule" id="PRU00117"/>
    </source>
</evidence>
<feature type="domain" description="K Homology" evidence="8">
    <location>
        <begin position="611"/>
        <end position="700"/>
    </location>
</feature>
<dbReference type="EMBL" id="CAJVPV010000671">
    <property type="protein sequence ID" value="CAG8468568.1"/>
    <property type="molecule type" value="Genomic_DNA"/>
</dbReference>
<feature type="domain" description="K Homology" evidence="8">
    <location>
        <begin position="953"/>
        <end position="1030"/>
    </location>
</feature>
<name>A0A9N8Z4N3_9GLOM</name>
<evidence type="ECO:0000259" key="8">
    <source>
        <dbReference type="SMART" id="SM00322"/>
    </source>
</evidence>
<dbReference type="GO" id="GO:0005737">
    <property type="term" value="C:cytoplasm"/>
    <property type="evidence" value="ECO:0007669"/>
    <property type="project" value="TreeGrafter"/>
</dbReference>
<evidence type="ECO:0000256" key="6">
    <source>
        <dbReference type="SAM" id="Coils"/>
    </source>
</evidence>
<dbReference type="InterPro" id="IPR004087">
    <property type="entry name" value="KH_dom"/>
</dbReference>
<dbReference type="Proteomes" id="UP000789342">
    <property type="component" value="Unassembled WGS sequence"/>
</dbReference>